<reference evidence="1" key="1">
    <citation type="submission" date="2021-01" db="EMBL/GenBank/DDBJ databases">
        <authorList>
            <person name="Corre E."/>
            <person name="Pelletier E."/>
            <person name="Niang G."/>
            <person name="Scheremetjew M."/>
            <person name="Finn R."/>
            <person name="Kale V."/>
            <person name="Holt S."/>
            <person name="Cochrane G."/>
            <person name="Meng A."/>
            <person name="Brown T."/>
            <person name="Cohen L."/>
        </authorList>
    </citation>
    <scope>NUCLEOTIDE SEQUENCE</scope>
    <source>
        <strain evidence="1">CCMP1594</strain>
    </source>
</reference>
<sequence>MPFRVDVPLPSVKPNDCPVREWVNEAEYLPSPSNKDLTLLACQPGTIAAVRHKFGGIAAVPGGEEQAVLWRWDMPPVNTPLLDPDAALQAG</sequence>
<dbReference type="EMBL" id="HBJA01024899">
    <property type="protein sequence ID" value="CAE0796951.1"/>
    <property type="molecule type" value="Transcribed_RNA"/>
</dbReference>
<evidence type="ECO:0000313" key="1">
    <source>
        <dbReference type="EMBL" id="CAE0796951.1"/>
    </source>
</evidence>
<accession>A0A7S4FIY6</accession>
<gene>
    <name evidence="1" type="ORF">EGYM00163_LOCUS8071</name>
</gene>
<dbReference type="AlphaFoldDB" id="A0A7S4FIY6"/>
<name>A0A7S4FIY6_9EUGL</name>
<organism evidence="1">
    <name type="scientific">Eutreptiella gymnastica</name>
    <dbReference type="NCBI Taxonomy" id="73025"/>
    <lineage>
        <taxon>Eukaryota</taxon>
        <taxon>Discoba</taxon>
        <taxon>Euglenozoa</taxon>
        <taxon>Euglenida</taxon>
        <taxon>Spirocuta</taxon>
        <taxon>Euglenophyceae</taxon>
        <taxon>Eutreptiales</taxon>
        <taxon>Eutreptiaceae</taxon>
        <taxon>Eutreptiella</taxon>
    </lineage>
</organism>
<protein>
    <submittedName>
        <fullName evidence="1">Uncharacterized protein</fullName>
    </submittedName>
</protein>
<proteinExistence type="predicted"/>